<comment type="caution">
    <text evidence="1">The sequence shown here is derived from an EMBL/GenBank/DDBJ whole genome shotgun (WGS) entry which is preliminary data.</text>
</comment>
<keyword evidence="2" id="KW-1185">Reference proteome</keyword>
<dbReference type="Proteomes" id="UP000299102">
    <property type="component" value="Unassembled WGS sequence"/>
</dbReference>
<evidence type="ECO:0000313" key="1">
    <source>
        <dbReference type="EMBL" id="GBP88339.1"/>
    </source>
</evidence>
<gene>
    <name evidence="1" type="ORF">EVAR_99777_1</name>
</gene>
<name>A0A4C1ZN69_EUMVA</name>
<evidence type="ECO:0000313" key="2">
    <source>
        <dbReference type="Proteomes" id="UP000299102"/>
    </source>
</evidence>
<reference evidence="1 2" key="1">
    <citation type="journal article" date="2019" name="Commun. Biol.">
        <title>The bagworm genome reveals a unique fibroin gene that provides high tensile strength.</title>
        <authorList>
            <person name="Kono N."/>
            <person name="Nakamura H."/>
            <person name="Ohtoshi R."/>
            <person name="Tomita M."/>
            <person name="Numata K."/>
            <person name="Arakawa K."/>
        </authorList>
    </citation>
    <scope>NUCLEOTIDE SEQUENCE [LARGE SCALE GENOMIC DNA]</scope>
</reference>
<sequence length="89" mass="10479">MRLSVQRFNSAWDMFTDARMLYSPRLRLRRPYLKRYRKSMTHLSTRSDGLNRCNMIELLRPSLSHVKGPGVARRCLQNPSSTNINNINI</sequence>
<organism evidence="1 2">
    <name type="scientific">Eumeta variegata</name>
    <name type="common">Bagworm moth</name>
    <name type="synonym">Eumeta japonica</name>
    <dbReference type="NCBI Taxonomy" id="151549"/>
    <lineage>
        <taxon>Eukaryota</taxon>
        <taxon>Metazoa</taxon>
        <taxon>Ecdysozoa</taxon>
        <taxon>Arthropoda</taxon>
        <taxon>Hexapoda</taxon>
        <taxon>Insecta</taxon>
        <taxon>Pterygota</taxon>
        <taxon>Neoptera</taxon>
        <taxon>Endopterygota</taxon>
        <taxon>Lepidoptera</taxon>
        <taxon>Glossata</taxon>
        <taxon>Ditrysia</taxon>
        <taxon>Tineoidea</taxon>
        <taxon>Psychidae</taxon>
        <taxon>Oiketicinae</taxon>
        <taxon>Eumeta</taxon>
    </lineage>
</organism>
<accession>A0A4C1ZN69</accession>
<proteinExistence type="predicted"/>
<dbReference type="EMBL" id="BGZK01001924">
    <property type="protein sequence ID" value="GBP88339.1"/>
    <property type="molecule type" value="Genomic_DNA"/>
</dbReference>
<dbReference type="AlphaFoldDB" id="A0A4C1ZN69"/>
<protein>
    <submittedName>
        <fullName evidence="1">Uncharacterized protein</fullName>
    </submittedName>
</protein>